<dbReference type="SUPFAM" id="SSF56019">
    <property type="entry name" value="The spindle assembly checkpoint protein mad2"/>
    <property type="match status" value="1"/>
</dbReference>
<dbReference type="PANTHER" id="PTHR48225">
    <property type="entry name" value="HORMA DOMAIN-CONTAINING PROTEIN 1"/>
    <property type="match status" value="1"/>
</dbReference>
<organism evidence="8 9">
    <name type="scientific">Lactuca sativa</name>
    <name type="common">Garden lettuce</name>
    <dbReference type="NCBI Taxonomy" id="4236"/>
    <lineage>
        <taxon>Eukaryota</taxon>
        <taxon>Viridiplantae</taxon>
        <taxon>Streptophyta</taxon>
        <taxon>Embryophyta</taxon>
        <taxon>Tracheophyta</taxon>
        <taxon>Spermatophyta</taxon>
        <taxon>Magnoliopsida</taxon>
        <taxon>eudicotyledons</taxon>
        <taxon>Gunneridae</taxon>
        <taxon>Pentapetalae</taxon>
        <taxon>asterids</taxon>
        <taxon>campanulids</taxon>
        <taxon>Asterales</taxon>
        <taxon>Asteraceae</taxon>
        <taxon>Cichorioideae</taxon>
        <taxon>Cichorieae</taxon>
        <taxon>Lactucinae</taxon>
        <taxon>Lactuca</taxon>
    </lineage>
</organism>
<dbReference type="PROSITE" id="PS50815">
    <property type="entry name" value="HORMA"/>
    <property type="match status" value="1"/>
</dbReference>
<evidence type="ECO:0000256" key="4">
    <source>
        <dbReference type="ARBA" id="ARBA00023242"/>
    </source>
</evidence>
<reference evidence="8 9" key="1">
    <citation type="journal article" date="2017" name="Nat. Commun.">
        <title>Genome assembly with in vitro proximity ligation data and whole-genome triplication in lettuce.</title>
        <authorList>
            <person name="Reyes-Chin-Wo S."/>
            <person name="Wang Z."/>
            <person name="Yang X."/>
            <person name="Kozik A."/>
            <person name="Arikit S."/>
            <person name="Song C."/>
            <person name="Xia L."/>
            <person name="Froenicke L."/>
            <person name="Lavelle D.O."/>
            <person name="Truco M.J."/>
            <person name="Xia R."/>
            <person name="Zhu S."/>
            <person name="Xu C."/>
            <person name="Xu H."/>
            <person name="Xu X."/>
            <person name="Cox K."/>
            <person name="Korf I."/>
            <person name="Meyers B.C."/>
            <person name="Michelmore R.W."/>
        </authorList>
    </citation>
    <scope>NUCLEOTIDE SEQUENCE [LARGE SCALE GENOMIC DNA]</scope>
    <source>
        <strain evidence="9">cv. Salinas</strain>
        <tissue evidence="8">Seedlings</tissue>
    </source>
</reference>
<keyword evidence="5" id="KW-0469">Meiosis</keyword>
<evidence type="ECO:0000256" key="3">
    <source>
        <dbReference type="ARBA" id="ARBA00022454"/>
    </source>
</evidence>
<dbReference type="GO" id="GO:0007129">
    <property type="term" value="P:homologous chromosome pairing at meiosis"/>
    <property type="evidence" value="ECO:0007669"/>
    <property type="project" value="UniProtKB-ARBA"/>
</dbReference>
<keyword evidence="4" id="KW-0539">Nucleus</keyword>
<comment type="subcellular location">
    <subcellularLocation>
        <location evidence="2">Chromosome</location>
    </subcellularLocation>
    <subcellularLocation>
        <location evidence="1">Nucleus</location>
    </subcellularLocation>
</comment>
<dbReference type="Proteomes" id="UP000235145">
    <property type="component" value="Unassembled WGS sequence"/>
</dbReference>
<dbReference type="SUPFAM" id="SSF46785">
    <property type="entry name" value="Winged helix' DNA-binding domain"/>
    <property type="match status" value="1"/>
</dbReference>
<dbReference type="PANTHER" id="PTHR48225:SF7">
    <property type="entry name" value="MEIOSIS-SPECIFIC PROTEIN HOP1"/>
    <property type="match status" value="1"/>
</dbReference>
<gene>
    <name evidence="8" type="ORF">LSAT_V11C800448250</name>
</gene>
<accession>A0A9R1WWC9</accession>
<dbReference type="GO" id="GO:0000228">
    <property type="term" value="C:nuclear chromosome"/>
    <property type="evidence" value="ECO:0007669"/>
    <property type="project" value="UniProtKB-ARBA"/>
</dbReference>
<evidence type="ECO:0000256" key="5">
    <source>
        <dbReference type="ARBA" id="ARBA00023254"/>
    </source>
</evidence>
<evidence type="ECO:0000259" key="7">
    <source>
        <dbReference type="PROSITE" id="PS50815"/>
    </source>
</evidence>
<protein>
    <recommendedName>
        <fullName evidence="7">HORMA domain-containing protein</fullName>
    </recommendedName>
</protein>
<feature type="region of interest" description="Disordered" evidence="6">
    <location>
        <begin position="508"/>
        <end position="527"/>
    </location>
</feature>
<dbReference type="InterPro" id="IPR003511">
    <property type="entry name" value="HORMA_dom"/>
</dbReference>
<comment type="caution">
    <text evidence="8">The sequence shown here is derived from an EMBL/GenBank/DDBJ whole genome shotgun (WGS) entry which is preliminary data.</text>
</comment>
<keyword evidence="3" id="KW-0158">Chromosome</keyword>
<proteinExistence type="predicted"/>
<keyword evidence="9" id="KW-1185">Reference proteome</keyword>
<feature type="compositionally biased region" description="Acidic residues" evidence="6">
    <location>
        <begin position="283"/>
        <end position="297"/>
    </location>
</feature>
<feature type="region of interest" description="Disordered" evidence="6">
    <location>
        <begin position="237"/>
        <end position="297"/>
    </location>
</feature>
<evidence type="ECO:0000256" key="2">
    <source>
        <dbReference type="ARBA" id="ARBA00004286"/>
    </source>
</evidence>
<dbReference type="OrthoDB" id="1928087at2759"/>
<feature type="compositionally biased region" description="Basic residues" evidence="6">
    <location>
        <begin position="581"/>
        <end position="590"/>
    </location>
</feature>
<dbReference type="EMBL" id="NBSK02000008">
    <property type="protein sequence ID" value="KAJ0188994.1"/>
    <property type="molecule type" value="Genomic_DNA"/>
</dbReference>
<name>A0A9R1WWC9_LACSA</name>
<dbReference type="Pfam" id="PF02301">
    <property type="entry name" value="HORMA"/>
    <property type="match status" value="1"/>
</dbReference>
<sequence length="590" mass="67115">MIVEQKVKEAEITEQDSLLLTRNLLRIAIFNISYIRGLFPEKYFSDKGVPALEMKIKKLMPMDAESRRLIDWMEKGVYDALQKKYLRTLMFCVCQTVEGPMIEEYSFSFSYSNADNQEVSMNVNRIGNKKQGETFKCNSTTEITPNQMKSSACKMVRTLIQLMRTLDKMPEERTILMKLHYYDDVTPADYEPPFFRGCTEEEAHHPWNKNPLKMEVGNVNSKHFVLSLKVKSVLDPCEDENMSVGGDSMERDEDSQADSQTSLSDDEYIMAPVDQQKEKPDETMADEDDTQDPAEDEQQLNRVKNWISAYHLDTFDVTDVLANFPDISVALIEDVMNKLVNEGILSKSGKDSFNIERPGKSEYEFDAVKEETLSKKSPPTMLEGQMYMKALFHALPMDYITIPKLQTKLGGEVNQTTVRKLMDKMTKEGFIETSSSRRLGKRVIHSEITKKKLDEVKKALDFNTTVDLDTNSHSEKQAGTNKSTLGAFHSIGSELTRSMGKPELQQSVSNRQNGQNNTPTSNNQVLQPLSSIESHAGMKKGRNGNINQDDKMDTAVCSQTTINKRFRKASTVKEPVVQNMKRQKSQLHEA</sequence>
<dbReference type="InterPro" id="IPR036570">
    <property type="entry name" value="HORMA_dom_sf"/>
</dbReference>
<evidence type="ECO:0000256" key="6">
    <source>
        <dbReference type="SAM" id="MobiDB-lite"/>
    </source>
</evidence>
<feature type="domain" description="HORMA" evidence="7">
    <location>
        <begin position="15"/>
        <end position="230"/>
    </location>
</feature>
<dbReference type="Gene3D" id="3.30.900.10">
    <property type="entry name" value="HORMA domain"/>
    <property type="match status" value="1"/>
</dbReference>
<dbReference type="InterPro" id="IPR051294">
    <property type="entry name" value="HORMA_MeioticProgression"/>
</dbReference>
<evidence type="ECO:0000313" key="9">
    <source>
        <dbReference type="Proteomes" id="UP000235145"/>
    </source>
</evidence>
<feature type="region of interest" description="Disordered" evidence="6">
    <location>
        <begin position="570"/>
        <end position="590"/>
    </location>
</feature>
<dbReference type="FunFam" id="3.30.900.10:FF:000009">
    <property type="entry name" value="Meiosis-specific protein ASY2"/>
    <property type="match status" value="1"/>
</dbReference>
<evidence type="ECO:0000256" key="1">
    <source>
        <dbReference type="ARBA" id="ARBA00004123"/>
    </source>
</evidence>
<dbReference type="InterPro" id="IPR036390">
    <property type="entry name" value="WH_DNA-bd_sf"/>
</dbReference>
<dbReference type="AlphaFoldDB" id="A0A9R1WWC9"/>
<dbReference type="Gramene" id="rna-gnl|WGS:NBSK|LSAT_8X147680_mrna">
    <property type="protein sequence ID" value="cds-PLY83243.1"/>
    <property type="gene ID" value="gene-LSAT_8X147680"/>
</dbReference>
<evidence type="ECO:0000313" key="8">
    <source>
        <dbReference type="EMBL" id="KAJ0188994.1"/>
    </source>
</evidence>